<dbReference type="EMBL" id="JH000754">
    <property type="protein sequence ID" value="EGW09834.1"/>
    <property type="molecule type" value="Genomic_DNA"/>
</dbReference>
<protein>
    <submittedName>
        <fullName evidence="1">Uncharacterized protein</fullName>
    </submittedName>
</protein>
<gene>
    <name evidence="1" type="ORF">I79_014728</name>
</gene>
<sequence length="64" mass="7313">MADQRLPNAVLSTQQLCKSHFKPQSLRPFQKQLTYNGENHSTLTRHSLVHSLVKTQADIEVNLN</sequence>
<dbReference type="AlphaFoldDB" id="G3HUW0"/>
<reference evidence="2" key="1">
    <citation type="journal article" date="2011" name="Nat. Biotechnol.">
        <title>The genomic sequence of the Chinese hamster ovary (CHO)-K1 cell line.</title>
        <authorList>
            <person name="Xu X."/>
            <person name="Nagarajan H."/>
            <person name="Lewis N.E."/>
            <person name="Pan S."/>
            <person name="Cai Z."/>
            <person name="Liu X."/>
            <person name="Chen W."/>
            <person name="Xie M."/>
            <person name="Wang W."/>
            <person name="Hammond S."/>
            <person name="Andersen M.R."/>
            <person name="Neff N."/>
            <person name="Passarelli B."/>
            <person name="Koh W."/>
            <person name="Fan H.C."/>
            <person name="Wang J."/>
            <person name="Gui Y."/>
            <person name="Lee K.H."/>
            <person name="Betenbaugh M.J."/>
            <person name="Quake S.R."/>
            <person name="Famili I."/>
            <person name="Palsson B.O."/>
            <person name="Wang J."/>
        </authorList>
    </citation>
    <scope>NUCLEOTIDE SEQUENCE [LARGE SCALE GENOMIC DNA]</scope>
    <source>
        <strain evidence="2">CHO K1 cell line</strain>
    </source>
</reference>
<organism evidence="1 2">
    <name type="scientific">Cricetulus griseus</name>
    <name type="common">Chinese hamster</name>
    <name type="synonym">Cricetulus barabensis griseus</name>
    <dbReference type="NCBI Taxonomy" id="10029"/>
    <lineage>
        <taxon>Eukaryota</taxon>
        <taxon>Metazoa</taxon>
        <taxon>Chordata</taxon>
        <taxon>Craniata</taxon>
        <taxon>Vertebrata</taxon>
        <taxon>Euteleostomi</taxon>
        <taxon>Mammalia</taxon>
        <taxon>Eutheria</taxon>
        <taxon>Euarchontoglires</taxon>
        <taxon>Glires</taxon>
        <taxon>Rodentia</taxon>
        <taxon>Myomorpha</taxon>
        <taxon>Muroidea</taxon>
        <taxon>Cricetidae</taxon>
        <taxon>Cricetinae</taxon>
        <taxon>Cricetulus</taxon>
    </lineage>
</organism>
<evidence type="ECO:0000313" key="1">
    <source>
        <dbReference type="EMBL" id="EGW09834.1"/>
    </source>
</evidence>
<accession>G3HUW0</accession>
<evidence type="ECO:0000313" key="2">
    <source>
        <dbReference type="Proteomes" id="UP000001075"/>
    </source>
</evidence>
<proteinExistence type="predicted"/>
<name>G3HUW0_CRIGR</name>
<dbReference type="Proteomes" id="UP000001075">
    <property type="component" value="Unassembled WGS sequence"/>
</dbReference>
<dbReference type="InParanoid" id="G3HUW0"/>